<proteinExistence type="predicted"/>
<dbReference type="InterPro" id="IPR029787">
    <property type="entry name" value="Nucleotide_cyclase"/>
</dbReference>
<feature type="transmembrane region" description="Helical" evidence="1">
    <location>
        <begin position="27"/>
        <end position="45"/>
    </location>
</feature>
<dbReference type="AlphaFoldDB" id="A0A813KBZ6"/>
<dbReference type="Proteomes" id="UP000626109">
    <property type="component" value="Unassembled WGS sequence"/>
</dbReference>
<dbReference type="PANTHER" id="PTHR43336:SF3">
    <property type="entry name" value="GUANYLATE CYCLASE DOMAIN-CONTAINING PROTEIN"/>
    <property type="match status" value="1"/>
</dbReference>
<keyword evidence="1" id="KW-1133">Transmembrane helix</keyword>
<protein>
    <recommendedName>
        <fullName evidence="4">Guanylate cyclase domain-containing protein</fullName>
    </recommendedName>
</protein>
<feature type="transmembrane region" description="Helical" evidence="1">
    <location>
        <begin position="251"/>
        <end position="270"/>
    </location>
</feature>
<evidence type="ECO:0008006" key="4">
    <source>
        <dbReference type="Google" id="ProtNLM"/>
    </source>
</evidence>
<accession>A0A813KBZ6</accession>
<comment type="caution">
    <text evidence="2">The sequence shown here is derived from an EMBL/GenBank/DDBJ whole genome shotgun (WGS) entry which is preliminary data.</text>
</comment>
<dbReference type="PANTHER" id="PTHR43336">
    <property type="entry name" value="OXYGEN SENSOR HISTIDINE KINASE RESPONSE REGULATOR DEVS/DOSS"/>
    <property type="match status" value="1"/>
</dbReference>
<feature type="non-terminal residue" evidence="2">
    <location>
        <position position="457"/>
    </location>
</feature>
<dbReference type="EMBL" id="CAJNNW010030173">
    <property type="protein sequence ID" value="CAE8702674.1"/>
    <property type="molecule type" value="Genomic_DNA"/>
</dbReference>
<evidence type="ECO:0000313" key="2">
    <source>
        <dbReference type="EMBL" id="CAE8702674.1"/>
    </source>
</evidence>
<sequence length="457" mass="50810">MDDEPEDDDKAEENKESLVGQKLSAKTTQRTIILVLTMLMILPVLRMDQAERLPASGTYAAEDMREAFTNFETGLVHHSLYDEAVLKALYYHNWFNGKSGECPGSEQGGCSASFSSNAFWVGIAGRRSDAFLTEVALNASLMPAMVRSWNTYASVQNDLFNFGSMPTEAVETLASPWTTKCSVSGVTHVGRSVLSKKIDGTVDHPVDCPGDLRFMEVDRFLPRLMTAEQYQDWYFVIYFDLRSFTRQEAQMSLCTTVFVCFVLCIASIFFSRDAQALVLEPVEQMISRVEAIRDNPLAAMKMADDEFQREEQRKRARLAKDQTRWGKFMNMCRTQTDEKPNETVILEKTIIKLGSLLALGFGEAGANIVSSNMKGSESAGVNVMIEGSRVECIVGISRIGDFSTATEVLQGKVMTFVNQIAEIVHGVVDECRGAVNKNDGDNFLIVWRVTAGMTPAQ</sequence>
<dbReference type="SUPFAM" id="SSF55073">
    <property type="entry name" value="Nucleotide cyclase"/>
    <property type="match status" value="1"/>
</dbReference>
<name>A0A813KBZ6_POLGL</name>
<evidence type="ECO:0000256" key="1">
    <source>
        <dbReference type="SAM" id="Phobius"/>
    </source>
</evidence>
<evidence type="ECO:0000313" key="3">
    <source>
        <dbReference type="Proteomes" id="UP000626109"/>
    </source>
</evidence>
<reference evidence="2" key="1">
    <citation type="submission" date="2021-02" db="EMBL/GenBank/DDBJ databases">
        <authorList>
            <person name="Dougan E. K."/>
            <person name="Rhodes N."/>
            <person name="Thang M."/>
            <person name="Chan C."/>
        </authorList>
    </citation>
    <scope>NUCLEOTIDE SEQUENCE</scope>
</reference>
<gene>
    <name evidence="2" type="ORF">PGLA2088_LOCUS32541</name>
</gene>
<keyword evidence="1" id="KW-0812">Transmembrane</keyword>
<dbReference type="Gene3D" id="3.30.70.1230">
    <property type="entry name" value="Nucleotide cyclase"/>
    <property type="match status" value="1"/>
</dbReference>
<organism evidence="2 3">
    <name type="scientific">Polarella glacialis</name>
    <name type="common">Dinoflagellate</name>
    <dbReference type="NCBI Taxonomy" id="89957"/>
    <lineage>
        <taxon>Eukaryota</taxon>
        <taxon>Sar</taxon>
        <taxon>Alveolata</taxon>
        <taxon>Dinophyceae</taxon>
        <taxon>Suessiales</taxon>
        <taxon>Suessiaceae</taxon>
        <taxon>Polarella</taxon>
    </lineage>
</organism>
<keyword evidence="1" id="KW-0472">Membrane</keyword>